<dbReference type="PANTHER" id="PTHR11014">
    <property type="entry name" value="PEPTIDASE M20 FAMILY MEMBER"/>
    <property type="match status" value="1"/>
</dbReference>
<dbReference type="InterPro" id="IPR017439">
    <property type="entry name" value="Amidohydrolase"/>
</dbReference>
<dbReference type="InterPro" id="IPR002933">
    <property type="entry name" value="Peptidase_M20"/>
</dbReference>
<dbReference type="InterPro" id="IPR011650">
    <property type="entry name" value="Peptidase_M20_dimer"/>
</dbReference>
<dbReference type="EMBL" id="FJOG01000001">
    <property type="protein sequence ID" value="CZR51003.1"/>
    <property type="molecule type" value="Genomic_DNA"/>
</dbReference>
<evidence type="ECO:0000256" key="4">
    <source>
        <dbReference type="PIRSR" id="PIRSR005962-1"/>
    </source>
</evidence>
<dbReference type="AlphaFoldDB" id="A0A1L7WDY9"/>
<dbReference type="NCBIfam" id="TIGR01891">
    <property type="entry name" value="amidohydrolases"/>
    <property type="match status" value="1"/>
</dbReference>
<name>A0A1L7WDY9_9HELO</name>
<keyword evidence="7" id="KW-1185">Reference proteome</keyword>
<dbReference type="GO" id="GO:0046872">
    <property type="term" value="F:metal ion binding"/>
    <property type="evidence" value="ECO:0007669"/>
    <property type="project" value="UniProtKB-KW"/>
</dbReference>
<feature type="binding site" evidence="4">
    <location>
        <position position="114"/>
    </location>
    <ligand>
        <name>Mn(2+)</name>
        <dbReference type="ChEBI" id="CHEBI:29035"/>
        <label>2</label>
    </ligand>
</feature>
<evidence type="ECO:0000313" key="7">
    <source>
        <dbReference type="Proteomes" id="UP000184330"/>
    </source>
</evidence>
<keyword evidence="4" id="KW-0479">Metal-binding</keyword>
<evidence type="ECO:0000313" key="6">
    <source>
        <dbReference type="EMBL" id="CZR51003.1"/>
    </source>
</evidence>
<dbReference type="SUPFAM" id="SSF55031">
    <property type="entry name" value="Bacterial exopeptidase dimerisation domain"/>
    <property type="match status" value="1"/>
</dbReference>
<evidence type="ECO:0000256" key="1">
    <source>
        <dbReference type="ARBA" id="ARBA00006153"/>
    </source>
</evidence>
<dbReference type="PIRSF" id="PIRSF005962">
    <property type="entry name" value="Pept_M20D_amidohydro"/>
    <property type="match status" value="1"/>
</dbReference>
<dbReference type="InterPro" id="IPR036264">
    <property type="entry name" value="Bact_exopeptidase_dim_dom"/>
</dbReference>
<evidence type="ECO:0000256" key="2">
    <source>
        <dbReference type="ARBA" id="ARBA00006247"/>
    </source>
</evidence>
<organism evidence="6 7">
    <name type="scientific">Phialocephala subalpina</name>
    <dbReference type="NCBI Taxonomy" id="576137"/>
    <lineage>
        <taxon>Eukaryota</taxon>
        <taxon>Fungi</taxon>
        <taxon>Dikarya</taxon>
        <taxon>Ascomycota</taxon>
        <taxon>Pezizomycotina</taxon>
        <taxon>Leotiomycetes</taxon>
        <taxon>Helotiales</taxon>
        <taxon>Mollisiaceae</taxon>
        <taxon>Phialocephala</taxon>
        <taxon>Phialocephala fortinii species complex</taxon>
    </lineage>
</organism>
<feature type="binding site" evidence="4">
    <location>
        <position position="150"/>
    </location>
    <ligand>
        <name>Mn(2+)</name>
        <dbReference type="ChEBI" id="CHEBI:29035"/>
        <label>2</label>
    </ligand>
</feature>
<reference evidence="6 7" key="1">
    <citation type="submission" date="2016-03" db="EMBL/GenBank/DDBJ databases">
        <authorList>
            <person name="Ploux O."/>
        </authorList>
    </citation>
    <scope>NUCLEOTIDE SEQUENCE [LARGE SCALE GENOMIC DNA]</scope>
    <source>
        <strain evidence="6 7">UAMH 11012</strain>
    </source>
</reference>
<evidence type="ECO:0000259" key="5">
    <source>
        <dbReference type="Pfam" id="PF07687"/>
    </source>
</evidence>
<dbReference type="CDD" id="cd05664">
    <property type="entry name" value="M20_Acy1-like"/>
    <property type="match status" value="1"/>
</dbReference>
<dbReference type="Proteomes" id="UP000184330">
    <property type="component" value="Unassembled WGS sequence"/>
</dbReference>
<dbReference type="Gene3D" id="3.40.630.10">
    <property type="entry name" value="Zn peptidases"/>
    <property type="match status" value="1"/>
</dbReference>
<accession>A0A1L7WDY9</accession>
<sequence length="430" mass="46696">MLTKTALAAPTFSLAYFEETYKNLHQYAGLSLQEHFAAGTAAQHLKSLSDFEVTERIGGYGLIGVLRNGEGKTVLLRADMDALPIEELTELEYASQARQVDVEDGIEKPVMHACGHDIHVACLLAAASNLHAHRHRWNGTLVILFQPNEERGGGARAMIDDGLYNQERHNCPIPDVVLGQHLMNSPSGQVGIRSGSFMSASDSFKVTVYGRGGHASMPHLTVDPVVIASFIVTRLQTIISREVDPNDTAVVTVGSIQAGDTANIIPAEAVLKINIRTFKSDTREKTIASIRRIVKAECEAGNSPKEPLIEHTGSVPGTVNDETTKEQISQAFKAHFGPDFFQGIDRVAASEDFSILATEAPNKEGGIGVPYCYWTFGGTDPELWEDARKGGKLDEIPSNHSPFFAPIIQPTLKIGMEALVVAAMSYLDLY</sequence>
<dbReference type="OrthoDB" id="6119954at2759"/>
<feature type="binding site" evidence="4">
    <location>
        <position position="116"/>
    </location>
    <ligand>
        <name>Mn(2+)</name>
        <dbReference type="ChEBI" id="CHEBI:29035"/>
        <label>2</label>
    </ligand>
</feature>
<evidence type="ECO:0000256" key="3">
    <source>
        <dbReference type="ARBA" id="ARBA00022801"/>
    </source>
</evidence>
<dbReference type="SUPFAM" id="SSF53187">
    <property type="entry name" value="Zn-dependent exopeptidases"/>
    <property type="match status" value="1"/>
</dbReference>
<dbReference type="Pfam" id="PF07687">
    <property type="entry name" value="M20_dimer"/>
    <property type="match status" value="1"/>
</dbReference>
<keyword evidence="3 6" id="KW-0378">Hydrolase</keyword>
<feature type="binding site" evidence="4">
    <location>
        <position position="181"/>
    </location>
    <ligand>
        <name>Mn(2+)</name>
        <dbReference type="ChEBI" id="CHEBI:29035"/>
        <label>2</label>
    </ligand>
</feature>
<protein>
    <submittedName>
        <fullName evidence="6">Probable hippurate hydrolase</fullName>
    </submittedName>
</protein>
<dbReference type="PANTHER" id="PTHR11014:SF63">
    <property type="entry name" value="METALLOPEPTIDASE, PUTATIVE (AFU_ORTHOLOGUE AFUA_6G09600)-RELATED"/>
    <property type="match status" value="1"/>
</dbReference>
<comment type="similarity">
    <text evidence="1">Belongs to the peptidase M20 family.</text>
</comment>
<comment type="cofactor">
    <cofactor evidence="4">
        <name>Mn(2+)</name>
        <dbReference type="ChEBI" id="CHEBI:29035"/>
    </cofactor>
    <text evidence="4">The Mn(2+) ion enhances activity.</text>
</comment>
<dbReference type="Pfam" id="PF01546">
    <property type="entry name" value="Peptidase_M20"/>
    <property type="match status" value="1"/>
</dbReference>
<dbReference type="FunFam" id="3.30.70.360:FF:000001">
    <property type="entry name" value="N-acetyldiaminopimelate deacetylase"/>
    <property type="match status" value="1"/>
</dbReference>
<dbReference type="Gene3D" id="3.30.70.360">
    <property type="match status" value="1"/>
</dbReference>
<comment type="similarity">
    <text evidence="2">Belongs to the peptidase M20A family.</text>
</comment>
<keyword evidence="4" id="KW-0464">Manganese</keyword>
<dbReference type="GO" id="GO:0016787">
    <property type="term" value="F:hydrolase activity"/>
    <property type="evidence" value="ECO:0007669"/>
    <property type="project" value="UniProtKB-KW"/>
</dbReference>
<proteinExistence type="inferred from homology"/>
<feature type="domain" description="Peptidase M20 dimerisation" evidence="5">
    <location>
        <begin position="203"/>
        <end position="300"/>
    </location>
</feature>
<gene>
    <name evidence="6" type="ORF">PAC_00878</name>
</gene>